<evidence type="ECO:0000256" key="8">
    <source>
        <dbReference type="RuleBase" id="RU361154"/>
    </source>
</evidence>
<dbReference type="Pfam" id="PF02929">
    <property type="entry name" value="Bgal_small_N"/>
    <property type="match status" value="1"/>
</dbReference>
<dbReference type="SUPFAM" id="SSF74650">
    <property type="entry name" value="Galactose mutarotase-like"/>
    <property type="match status" value="1"/>
</dbReference>
<dbReference type="Gene3D" id="2.70.98.10">
    <property type="match status" value="1"/>
</dbReference>
<dbReference type="GO" id="GO:0004565">
    <property type="term" value="F:beta-galactosidase activity"/>
    <property type="evidence" value="ECO:0007669"/>
    <property type="project" value="UniProtKB-EC"/>
</dbReference>
<dbReference type="InterPro" id="IPR006104">
    <property type="entry name" value="Glyco_hydro_2_N"/>
</dbReference>
<dbReference type="GO" id="GO:0009341">
    <property type="term" value="C:beta-galactosidase complex"/>
    <property type="evidence" value="ECO:0007669"/>
    <property type="project" value="InterPro"/>
</dbReference>
<dbReference type="PANTHER" id="PTHR46323:SF2">
    <property type="entry name" value="BETA-GALACTOSIDASE"/>
    <property type="match status" value="1"/>
</dbReference>
<protein>
    <recommendedName>
        <fullName evidence="4 8">Beta-galactosidase</fullName>
        <ecNumber evidence="3 8">3.2.1.23</ecNumber>
    </recommendedName>
    <alternativeName>
        <fullName evidence="7 8">Lactase</fullName>
    </alternativeName>
</protein>
<sequence length="1070" mass="117655">MSASTASTPTEISDIPILRSPAASTSWLADPTVYAVNRLPAHSDHRFFDHAPAPEETMTLRQSLDGEWRIAVVSAPTEGFPLDGGKAGSDTVAPAFVEAGFDDSGFSSIPVPSTWETAGLLRPQYVNIQYPWDGHEAVEQPGVPELNHVGVYRRRFAPSAETRRAIDEGRRVTLTFHGAATAIYVWLNGSFIGYAEDSFTPSEFDVTDALRPDGNVLAVACYEHASASWLEDQDFWRLHGLFRSVELTAYPSVHVEDLHVVADYEHLDGSGVLSVDASVRNVRDAASLRATLAGPDGATLWQWVYGIDEIASESQDGNGLTPVSFSAPVGVVLPWSAESPSLYTLTLTLESSDKRVLEVVPQRIGFRRFVIEGGIMRLNGRRIVFRGANRHEFDSRLGRAIGEREIREDLVACKRNNINAVRTSHYPNQSRFYELCDELGLYVIDETNIETHGSWCTPGDVPTPECAVPGSRPEWEGACVDRLASMVGRDRNHPCVLLWSLGNESHAGDVFRAMYRFAHAADPTRPVHYEGMTWDRAYEDVSDVETRMYAKPADVEAYLKADPKKPYISCEYMHAMGNSVGGLHLYTELERYPHYQGGFIWDLIDQALVQRMDDGSERLTYGGDWDDRPSDYEFSGNGLLFADHTPTPKMQEVKRLYAPVTVVPDESGVEIRNGNLFVSTADDVFEARMLVGGEERWSARYGFDVPAGCTGRFPVAFPSTDDVALASDAGADGRVEVTYEVRQLLAEATAWAPAGHELAFGQHTVVVDAPAGIAKPTASAADGTVTVGRWNVGVRHADTEVVFSHTQGGVVSFVRGGREMVVRRPSITCFRPLTDNDRGNGSGFDRARWMPAGRYAKVVDHAIEADGTRAVARYTYELAEPGRTRVEVRYEAQASTGDVRMTVSYPGAQDAPSLPAFGIEWMLPKRYDHLRFYGLGPEETYADRLHGGRLGVFERTASQDCAPYLVPQETGNHEGVRWAEVTDANGHGMRIEAAAGTGAAFSASLLPYSSLMLEEATHADELPPVRHTFLRLLAAQMGVGGDDSWGAPVHDPYLMPASHPYELDVTLRLI</sequence>
<dbReference type="InterPro" id="IPR006101">
    <property type="entry name" value="Glyco_hydro_2"/>
</dbReference>
<dbReference type="InterPro" id="IPR036156">
    <property type="entry name" value="Beta-gal/glucu_dom_sf"/>
</dbReference>
<dbReference type="Gene3D" id="2.60.120.260">
    <property type="entry name" value="Galactose-binding domain-like"/>
    <property type="match status" value="1"/>
</dbReference>
<dbReference type="AlphaFoldDB" id="A0A430FVY8"/>
<dbReference type="PROSITE" id="PS00608">
    <property type="entry name" value="GLYCOSYL_HYDROL_F2_2"/>
    <property type="match status" value="1"/>
</dbReference>
<dbReference type="Pfam" id="PF02837">
    <property type="entry name" value="Glyco_hydro_2_N"/>
    <property type="match status" value="1"/>
</dbReference>
<dbReference type="SUPFAM" id="SSF51445">
    <property type="entry name" value="(Trans)glycosidases"/>
    <property type="match status" value="1"/>
</dbReference>
<organism evidence="10 11">
    <name type="scientific">Bifidobacterium samirii</name>
    <dbReference type="NCBI Taxonomy" id="2306974"/>
    <lineage>
        <taxon>Bacteria</taxon>
        <taxon>Bacillati</taxon>
        <taxon>Actinomycetota</taxon>
        <taxon>Actinomycetes</taxon>
        <taxon>Bifidobacteriales</taxon>
        <taxon>Bifidobacteriaceae</taxon>
        <taxon>Bifidobacterium</taxon>
    </lineage>
</organism>
<dbReference type="InterPro" id="IPR006102">
    <property type="entry name" value="Ig-like_GH2"/>
</dbReference>
<dbReference type="InterPro" id="IPR011013">
    <property type="entry name" value="Gal_mutarotase_sf_dom"/>
</dbReference>
<feature type="domain" description="Beta galactosidase small chain/" evidence="9">
    <location>
        <begin position="793"/>
        <end position="1068"/>
    </location>
</feature>
<dbReference type="EMBL" id="QXGK01000003">
    <property type="protein sequence ID" value="RSX58160.1"/>
    <property type="molecule type" value="Genomic_DNA"/>
</dbReference>
<dbReference type="GO" id="GO:0030246">
    <property type="term" value="F:carbohydrate binding"/>
    <property type="evidence" value="ECO:0007669"/>
    <property type="project" value="InterPro"/>
</dbReference>
<dbReference type="Pfam" id="PF16353">
    <property type="entry name" value="LacZ_4"/>
    <property type="match status" value="1"/>
</dbReference>
<dbReference type="InterPro" id="IPR013783">
    <property type="entry name" value="Ig-like_fold"/>
</dbReference>
<reference evidence="10 11" key="1">
    <citation type="submission" date="2018-09" db="EMBL/GenBank/DDBJ databases">
        <title>Characterization of the phylogenetic diversity of five novel species belonging to the genus Bifidobacterium.</title>
        <authorList>
            <person name="Lugli G.A."/>
            <person name="Duranti S."/>
            <person name="Milani C."/>
        </authorList>
    </citation>
    <scope>NUCLEOTIDE SEQUENCE [LARGE SCALE GENOMIC DNA]</scope>
    <source>
        <strain evidence="10 11">2033B</strain>
    </source>
</reference>
<evidence type="ECO:0000313" key="11">
    <source>
        <dbReference type="Proteomes" id="UP000287470"/>
    </source>
</evidence>
<evidence type="ECO:0000256" key="5">
    <source>
        <dbReference type="ARBA" id="ARBA00022801"/>
    </source>
</evidence>
<evidence type="ECO:0000256" key="3">
    <source>
        <dbReference type="ARBA" id="ARBA00012756"/>
    </source>
</evidence>
<dbReference type="Gene3D" id="3.20.20.80">
    <property type="entry name" value="Glycosidases"/>
    <property type="match status" value="1"/>
</dbReference>
<dbReference type="SUPFAM" id="SSF49785">
    <property type="entry name" value="Galactose-binding domain-like"/>
    <property type="match status" value="1"/>
</dbReference>
<dbReference type="InterPro" id="IPR032312">
    <property type="entry name" value="LacZ_4"/>
</dbReference>
<dbReference type="InterPro" id="IPR006103">
    <property type="entry name" value="Glyco_hydro_2_cat"/>
</dbReference>
<dbReference type="GO" id="GO:0005990">
    <property type="term" value="P:lactose catabolic process"/>
    <property type="evidence" value="ECO:0007669"/>
    <property type="project" value="TreeGrafter"/>
</dbReference>
<dbReference type="Pfam" id="PF02836">
    <property type="entry name" value="Glyco_hydro_2_C"/>
    <property type="match status" value="1"/>
</dbReference>
<proteinExistence type="inferred from homology"/>
<dbReference type="InterPro" id="IPR008979">
    <property type="entry name" value="Galactose-bd-like_sf"/>
</dbReference>
<name>A0A430FVY8_9BIFI</name>
<dbReference type="PANTHER" id="PTHR46323">
    <property type="entry name" value="BETA-GALACTOSIDASE"/>
    <property type="match status" value="1"/>
</dbReference>
<dbReference type="OrthoDB" id="9762066at2"/>
<dbReference type="SMART" id="SM01038">
    <property type="entry name" value="Bgal_small_N"/>
    <property type="match status" value="1"/>
</dbReference>
<evidence type="ECO:0000259" key="9">
    <source>
        <dbReference type="SMART" id="SM01038"/>
    </source>
</evidence>
<evidence type="ECO:0000256" key="1">
    <source>
        <dbReference type="ARBA" id="ARBA00001412"/>
    </source>
</evidence>
<dbReference type="PRINTS" id="PR00132">
    <property type="entry name" value="GLHYDRLASE2"/>
</dbReference>
<dbReference type="Proteomes" id="UP000287470">
    <property type="component" value="Unassembled WGS sequence"/>
</dbReference>
<gene>
    <name evidence="10" type="ORF">D2E24_0520</name>
</gene>
<keyword evidence="6 8" id="KW-0326">Glycosidase</keyword>
<evidence type="ECO:0000256" key="7">
    <source>
        <dbReference type="ARBA" id="ARBA00032230"/>
    </source>
</evidence>
<dbReference type="InterPro" id="IPR023232">
    <property type="entry name" value="Glyco_hydro_2_AS"/>
</dbReference>
<dbReference type="InterPro" id="IPR004199">
    <property type="entry name" value="B-gal_small/dom_5"/>
</dbReference>
<dbReference type="EC" id="3.2.1.23" evidence="3 8"/>
<comment type="similarity">
    <text evidence="2 8">Belongs to the glycosyl hydrolase 2 family.</text>
</comment>
<comment type="catalytic activity">
    <reaction evidence="1 8">
        <text>Hydrolysis of terminal non-reducing beta-D-galactose residues in beta-D-galactosides.</text>
        <dbReference type="EC" id="3.2.1.23"/>
    </reaction>
</comment>
<dbReference type="InterPro" id="IPR050347">
    <property type="entry name" value="Bact_Beta-galactosidase"/>
</dbReference>
<dbReference type="Pfam" id="PF00703">
    <property type="entry name" value="Glyco_hydro_2"/>
    <property type="match status" value="1"/>
</dbReference>
<accession>A0A430FVY8</accession>
<dbReference type="RefSeq" id="WP_125967793.1">
    <property type="nucleotide sequence ID" value="NZ_QXGK01000003.1"/>
</dbReference>
<dbReference type="InterPro" id="IPR017853">
    <property type="entry name" value="GH"/>
</dbReference>
<evidence type="ECO:0000256" key="6">
    <source>
        <dbReference type="ARBA" id="ARBA00023295"/>
    </source>
</evidence>
<dbReference type="InterPro" id="IPR014718">
    <property type="entry name" value="GH-type_carb-bd"/>
</dbReference>
<keyword evidence="11" id="KW-1185">Reference proteome</keyword>
<evidence type="ECO:0000256" key="4">
    <source>
        <dbReference type="ARBA" id="ARBA00013303"/>
    </source>
</evidence>
<keyword evidence="5 8" id="KW-0378">Hydrolase</keyword>
<evidence type="ECO:0000256" key="2">
    <source>
        <dbReference type="ARBA" id="ARBA00007401"/>
    </source>
</evidence>
<dbReference type="SUPFAM" id="SSF49303">
    <property type="entry name" value="beta-Galactosidase/glucuronidase domain"/>
    <property type="match status" value="2"/>
</dbReference>
<dbReference type="Gene3D" id="2.60.40.10">
    <property type="entry name" value="Immunoglobulins"/>
    <property type="match status" value="2"/>
</dbReference>
<evidence type="ECO:0000313" key="10">
    <source>
        <dbReference type="EMBL" id="RSX58160.1"/>
    </source>
</evidence>
<dbReference type="PROSITE" id="PS00719">
    <property type="entry name" value="GLYCOSYL_HYDROL_F2_1"/>
    <property type="match status" value="1"/>
</dbReference>
<dbReference type="InterPro" id="IPR023230">
    <property type="entry name" value="Glyco_hydro_2_CS"/>
</dbReference>
<comment type="caution">
    <text evidence="10">The sequence shown here is derived from an EMBL/GenBank/DDBJ whole genome shotgun (WGS) entry which is preliminary data.</text>
</comment>